<evidence type="ECO:0000313" key="2">
    <source>
        <dbReference type="Proteomes" id="UP000518266"/>
    </source>
</evidence>
<organism evidence="1 2">
    <name type="scientific">Dissostichus mawsoni</name>
    <name type="common">Antarctic cod</name>
    <dbReference type="NCBI Taxonomy" id="36200"/>
    <lineage>
        <taxon>Eukaryota</taxon>
        <taxon>Metazoa</taxon>
        <taxon>Chordata</taxon>
        <taxon>Craniata</taxon>
        <taxon>Vertebrata</taxon>
        <taxon>Euteleostomi</taxon>
        <taxon>Actinopterygii</taxon>
        <taxon>Neopterygii</taxon>
        <taxon>Teleostei</taxon>
        <taxon>Neoteleostei</taxon>
        <taxon>Acanthomorphata</taxon>
        <taxon>Eupercaria</taxon>
        <taxon>Perciformes</taxon>
        <taxon>Notothenioidei</taxon>
        <taxon>Nototheniidae</taxon>
        <taxon>Dissostichus</taxon>
    </lineage>
</organism>
<sequence length="121" mass="13272">MAEWKRGKQTEMGAKLTQLGRRLFHYQLHLADVWSQGSKMDGVGAGQDTSSTSPSGVPVCCSYRVRPGDLYHNTSGRDARSGRGEAACGIQRALLDSYIKKMRQRKVLGALGTVDLWGDTK</sequence>
<name>A0A7J5XI92_DISMA</name>
<reference evidence="1 2" key="1">
    <citation type="submission" date="2020-03" db="EMBL/GenBank/DDBJ databases">
        <title>Dissostichus mawsoni Genome sequencing and assembly.</title>
        <authorList>
            <person name="Park H."/>
        </authorList>
    </citation>
    <scope>NUCLEOTIDE SEQUENCE [LARGE SCALE GENOMIC DNA]</scope>
    <source>
        <strain evidence="1">DM0001</strain>
        <tissue evidence="1">Muscle</tissue>
    </source>
</reference>
<dbReference type="AlphaFoldDB" id="A0A7J5XI92"/>
<proteinExistence type="predicted"/>
<comment type="caution">
    <text evidence="1">The sequence shown here is derived from an EMBL/GenBank/DDBJ whole genome shotgun (WGS) entry which is preliminary data.</text>
</comment>
<dbReference type="Proteomes" id="UP000518266">
    <property type="component" value="Unassembled WGS sequence"/>
</dbReference>
<protein>
    <submittedName>
        <fullName evidence="1">Uncharacterized protein</fullName>
    </submittedName>
</protein>
<accession>A0A7J5XI92</accession>
<evidence type="ECO:0000313" key="1">
    <source>
        <dbReference type="EMBL" id="KAF3836299.1"/>
    </source>
</evidence>
<dbReference type="EMBL" id="JAAKFY010000024">
    <property type="protein sequence ID" value="KAF3836299.1"/>
    <property type="molecule type" value="Genomic_DNA"/>
</dbReference>
<gene>
    <name evidence="1" type="ORF">F7725_028857</name>
</gene>
<keyword evidence="2" id="KW-1185">Reference proteome</keyword>